<evidence type="ECO:0000313" key="2">
    <source>
        <dbReference type="EMBL" id="MBB1060804.1"/>
    </source>
</evidence>
<protein>
    <recommendedName>
        <fullName evidence="4">Sel1 repeat family protein</fullName>
    </recommendedName>
</protein>
<evidence type="ECO:0008006" key="4">
    <source>
        <dbReference type="Google" id="ProtNLM"/>
    </source>
</evidence>
<evidence type="ECO:0000256" key="1">
    <source>
        <dbReference type="SAM" id="SignalP"/>
    </source>
</evidence>
<evidence type="ECO:0000313" key="3">
    <source>
        <dbReference type="Proteomes" id="UP000523196"/>
    </source>
</evidence>
<feature type="chain" id="PRO_5031255491" description="Sel1 repeat family protein" evidence="1">
    <location>
        <begin position="21"/>
        <end position="480"/>
    </location>
</feature>
<dbReference type="Proteomes" id="UP000523196">
    <property type="component" value="Unassembled WGS sequence"/>
</dbReference>
<dbReference type="InterPro" id="IPR011990">
    <property type="entry name" value="TPR-like_helical_dom_sf"/>
</dbReference>
<organism evidence="2 3">
    <name type="scientific">Marilutibacter spongiae</name>
    <dbReference type="NCBI Taxonomy" id="2025720"/>
    <lineage>
        <taxon>Bacteria</taxon>
        <taxon>Pseudomonadati</taxon>
        <taxon>Pseudomonadota</taxon>
        <taxon>Gammaproteobacteria</taxon>
        <taxon>Lysobacterales</taxon>
        <taxon>Lysobacteraceae</taxon>
        <taxon>Marilutibacter</taxon>
    </lineage>
</organism>
<name>A0A7W3TMJ7_9GAMM</name>
<keyword evidence="1" id="KW-0732">Signal</keyword>
<dbReference type="EMBL" id="JACHTF010000009">
    <property type="protein sequence ID" value="MBB1060804.1"/>
    <property type="molecule type" value="Genomic_DNA"/>
</dbReference>
<gene>
    <name evidence="2" type="ORF">H4F98_09480</name>
</gene>
<reference evidence="2 3" key="1">
    <citation type="submission" date="2020-08" db="EMBL/GenBank/DDBJ databases">
        <authorList>
            <person name="Xu S."/>
            <person name="Li A."/>
        </authorList>
    </citation>
    <scope>NUCLEOTIDE SEQUENCE [LARGE SCALE GENOMIC DNA]</scope>
    <source>
        <strain evidence="2 3">119BY6-57</strain>
    </source>
</reference>
<comment type="caution">
    <text evidence="2">The sequence shown here is derived from an EMBL/GenBank/DDBJ whole genome shotgun (WGS) entry which is preliminary data.</text>
</comment>
<sequence length="480" mass="51557">MAYRWTLGVMLALAWGNAPAKDDLDAMNAVSQAWDAYVAASSADDPDAARWLAPSSIAEYAFVRDAALYASAPQVKRLPLTKRLEVYLFRARYAPAALDAMDGEAVARACIEAGVCGIAAREEGQPPLALTHVTLVTPDLAIGELAPPSGNYHFGPELVRIDGAWKVRDESLVLNDSAMANQAVRSNGLEEDDVVAAILADMLDTDTPPSLALLDQPLRDDRAARTRLNERWPGYDAHMKTRIGALERKAESGEDLAMMVLGAIVYSGRFPELAPQDTARGMQLMEAASAAGNVRASSLLVEALTGEAAPKPGEVPTEHYLRRLARHARLAANAGDAEAMSVTGNLIFNGAAGQARDCVEAESWLARAEDAGLDYARNERVWFLAACPIPAQRDPARAMALAQHLVENADTLSPFELDTVAATFAANGEFQAAADFQARAVAGMPDDAGADLEEMRAREALYARGKDFVQDYSVYERAAR</sequence>
<keyword evidence="3" id="KW-1185">Reference proteome</keyword>
<dbReference type="Gene3D" id="1.25.40.10">
    <property type="entry name" value="Tetratricopeptide repeat domain"/>
    <property type="match status" value="1"/>
</dbReference>
<dbReference type="AlphaFoldDB" id="A0A7W3TMJ7"/>
<dbReference type="SUPFAM" id="SSF81901">
    <property type="entry name" value="HCP-like"/>
    <property type="match status" value="1"/>
</dbReference>
<accession>A0A7W3TMJ7</accession>
<feature type="signal peptide" evidence="1">
    <location>
        <begin position="1"/>
        <end position="20"/>
    </location>
</feature>
<dbReference type="RefSeq" id="WP_182687099.1">
    <property type="nucleotide sequence ID" value="NZ_JACHTF010000009.1"/>
</dbReference>
<proteinExistence type="predicted"/>